<reference evidence="3 4" key="1">
    <citation type="submission" date="2015-12" db="EMBL/GenBank/DDBJ databases">
        <title>Draft genome sequence of Streptomyces silvensis ATCC 53525, a producer of novel hormone antagonists.</title>
        <authorList>
            <person name="Johnston C.W."/>
            <person name="Li Y."/>
            <person name="Magarvey N.A."/>
        </authorList>
    </citation>
    <scope>NUCLEOTIDE SEQUENCE [LARGE SCALE GENOMIC DNA]</scope>
    <source>
        <strain evidence="3 4">ATCC 53525</strain>
    </source>
</reference>
<feature type="transmembrane region" description="Helical" evidence="2">
    <location>
        <begin position="26"/>
        <end position="45"/>
    </location>
</feature>
<dbReference type="EMBL" id="LOCL01000022">
    <property type="protein sequence ID" value="KUF20284.1"/>
    <property type="molecule type" value="Genomic_DNA"/>
</dbReference>
<evidence type="ECO:0000256" key="1">
    <source>
        <dbReference type="SAM" id="MobiDB-lite"/>
    </source>
</evidence>
<evidence type="ECO:0000313" key="3">
    <source>
        <dbReference type="EMBL" id="KUF20284.1"/>
    </source>
</evidence>
<proteinExistence type="predicted"/>
<evidence type="ECO:0000256" key="2">
    <source>
        <dbReference type="SAM" id="Phobius"/>
    </source>
</evidence>
<keyword evidence="2" id="KW-0812">Transmembrane</keyword>
<protein>
    <submittedName>
        <fullName evidence="3">Uncharacterized protein</fullName>
    </submittedName>
</protein>
<dbReference type="STRING" id="1765722.AT728_31610"/>
<dbReference type="AlphaFoldDB" id="A0A0W7XBG7"/>
<name>A0A0W7XBG7_9ACTN</name>
<feature type="compositionally biased region" description="Low complexity" evidence="1">
    <location>
        <begin position="70"/>
        <end position="93"/>
    </location>
</feature>
<keyword evidence="4" id="KW-1185">Reference proteome</keyword>
<evidence type="ECO:0000313" key="4">
    <source>
        <dbReference type="Proteomes" id="UP000054804"/>
    </source>
</evidence>
<dbReference type="Proteomes" id="UP000054804">
    <property type="component" value="Unassembled WGS sequence"/>
</dbReference>
<organism evidence="3 4">
    <name type="scientific">Streptomyces silvensis</name>
    <dbReference type="NCBI Taxonomy" id="1765722"/>
    <lineage>
        <taxon>Bacteria</taxon>
        <taxon>Bacillati</taxon>
        <taxon>Actinomycetota</taxon>
        <taxon>Actinomycetes</taxon>
        <taxon>Kitasatosporales</taxon>
        <taxon>Streptomycetaceae</taxon>
        <taxon>Streptomyces</taxon>
    </lineage>
</organism>
<accession>A0A0W7XBG7</accession>
<sequence length="93" mass="9428">MEHISAAEALTLAAHAAGKQGPGNLLRVVLIVMVVGCVLVAWLLLRGYRQGNERKDAPAGADGSPDGVADRTPSGGSSDSRTPSGGSSDSRES</sequence>
<feature type="region of interest" description="Disordered" evidence="1">
    <location>
        <begin position="53"/>
        <end position="93"/>
    </location>
</feature>
<comment type="caution">
    <text evidence="3">The sequence shown here is derived from an EMBL/GenBank/DDBJ whole genome shotgun (WGS) entry which is preliminary data.</text>
</comment>
<keyword evidence="2" id="KW-0472">Membrane</keyword>
<dbReference type="RefSeq" id="WP_058845701.1">
    <property type="nucleotide sequence ID" value="NZ_LOCL01000022.1"/>
</dbReference>
<keyword evidence="2" id="KW-1133">Transmembrane helix</keyword>
<gene>
    <name evidence="3" type="ORF">AT728_31610</name>
</gene>